<evidence type="ECO:0000259" key="2">
    <source>
        <dbReference type="Pfam" id="PF03432"/>
    </source>
</evidence>
<keyword evidence="4" id="KW-1185">Reference proteome</keyword>
<organism evidence="3 4">
    <name type="scientific">Reyranella aquatilis</name>
    <dbReference type="NCBI Taxonomy" id="2035356"/>
    <lineage>
        <taxon>Bacteria</taxon>
        <taxon>Pseudomonadati</taxon>
        <taxon>Pseudomonadota</taxon>
        <taxon>Alphaproteobacteria</taxon>
        <taxon>Hyphomicrobiales</taxon>
        <taxon>Reyranellaceae</taxon>
        <taxon>Reyranella</taxon>
    </lineage>
</organism>
<evidence type="ECO:0000313" key="4">
    <source>
        <dbReference type="Proteomes" id="UP001198862"/>
    </source>
</evidence>
<dbReference type="RefSeq" id="WP_068190582.1">
    <property type="nucleotide sequence ID" value="NZ_JAJISD010000019.1"/>
</dbReference>
<feature type="domain" description="MobA/VirD2-like nuclease" evidence="2">
    <location>
        <begin position="166"/>
        <end position="237"/>
    </location>
</feature>
<feature type="region of interest" description="Disordered" evidence="1">
    <location>
        <begin position="46"/>
        <end position="66"/>
    </location>
</feature>
<dbReference type="EMBL" id="JAJISD010000019">
    <property type="protein sequence ID" value="MCC8432821.1"/>
    <property type="molecule type" value="Genomic_DNA"/>
</dbReference>
<dbReference type="Proteomes" id="UP001198862">
    <property type="component" value="Unassembled WGS sequence"/>
</dbReference>
<dbReference type="Pfam" id="PF11843">
    <property type="entry name" value="DUF3363"/>
    <property type="match status" value="1"/>
</dbReference>
<accession>A0ABS8L3A5</accession>
<evidence type="ECO:0000313" key="3">
    <source>
        <dbReference type="EMBL" id="MCC8432821.1"/>
    </source>
</evidence>
<comment type="caution">
    <text evidence="3">The sequence shown here is derived from an EMBL/GenBank/DDBJ whole genome shotgun (WGS) entry which is preliminary data.</text>
</comment>
<reference evidence="3 4" key="1">
    <citation type="submission" date="2021-11" db="EMBL/GenBank/DDBJ databases">
        <authorList>
            <person name="Lee D.-H."/>
            <person name="Kim S.-B."/>
        </authorList>
    </citation>
    <scope>NUCLEOTIDE SEQUENCE [LARGE SCALE GENOMIC DNA]</scope>
    <source>
        <strain evidence="3 4">KCTC 52223</strain>
    </source>
</reference>
<gene>
    <name evidence="3" type="ORF">LJ725_27930</name>
</gene>
<name>A0ABS8L3A5_9HYPH</name>
<dbReference type="Pfam" id="PF03432">
    <property type="entry name" value="Relaxase"/>
    <property type="match status" value="1"/>
</dbReference>
<dbReference type="InterPro" id="IPR005094">
    <property type="entry name" value="Endonuclease_MobA/VirD2"/>
</dbReference>
<proteinExistence type="predicted"/>
<dbReference type="InterPro" id="IPR021795">
    <property type="entry name" value="DUF3363"/>
</dbReference>
<protein>
    <submittedName>
        <fullName evidence="3">DUF3363 domain-containing protein</fullName>
    </submittedName>
</protein>
<evidence type="ECO:0000256" key="1">
    <source>
        <dbReference type="SAM" id="MobiDB-lite"/>
    </source>
</evidence>
<sequence>MARDDDDFRLRPGTIRDRGSARIGGRHVGGVRARPTSFAGQVQQAIRRSGGDPSRLNGTGKESGRFNARGRGAAVVAALKDRSAWRRDGGVRTRSRRVAVKARVVKLNPQRGAARGRQFVSAKAIDAHLRYLQRDGVTKDGEKGQVYSASRDVEDGRAFVERGREDRHQFRFIVSAEDGVELSDPHATTRDLMKQMEADLDTRLDWIAVDHHNTGHPHTHIIVRGATDDGKSLNIAGDYIAYGIRERASEFVTRELGRQTEQEVSRGLEREIDADRFTRLDRMLIAEQRSRNEFADLRPDRDMLDSLRQNRALLIQRARKLERMGLATELEPGRWSVSPRAEPVLRELGERGDIIKTMHRALDREGLADVRPIAGYVLHQEKMTEPIVGRVLDKGLGGDEMGERVRLVIDGVDGRVHHLEIDPARAEEVQRGMIVAAGFAQAGPRASDRNILAIAGKEGIYRPARHLEQAVGTVERLGGDPAAYVRSHVRRLEALRRAGHVERIDADQWRVPADLPERGQAYDLARDRTTGGISVLSPTGLEQQVGHDGATWLDRELASRQRTVVADEGFGREVTAALAKRRRWLADKGYAADLGDGRVRAPRDLVQRLEAHDIERAGRALAGERGRQWRPAIAGNEVSGQLVGSAELSSGRFAMIDDGLGFSLVPWRPTLEPHIGRVISGVAMPGGDVDWALGRSRGLGL</sequence>